<dbReference type="EMBL" id="CAJNJA010079029">
    <property type="protein sequence ID" value="CAE7924092.1"/>
    <property type="molecule type" value="Genomic_DNA"/>
</dbReference>
<dbReference type="Pfam" id="PF03372">
    <property type="entry name" value="Exo_endo_phos"/>
    <property type="match status" value="1"/>
</dbReference>
<dbReference type="GO" id="GO:0000175">
    <property type="term" value="F:3'-5'-RNA exonuclease activity"/>
    <property type="evidence" value="ECO:0007669"/>
    <property type="project" value="TreeGrafter"/>
</dbReference>
<dbReference type="InterPro" id="IPR050410">
    <property type="entry name" value="CCR4/nocturin_mRNA_transcr"/>
</dbReference>
<evidence type="ECO:0000259" key="1">
    <source>
        <dbReference type="Pfam" id="PF03372"/>
    </source>
</evidence>
<keyword evidence="3" id="KW-1185">Reference proteome</keyword>
<reference evidence="2" key="1">
    <citation type="submission" date="2021-02" db="EMBL/GenBank/DDBJ databases">
        <authorList>
            <person name="Dougan E. K."/>
            <person name="Rhodes N."/>
            <person name="Thang M."/>
            <person name="Chan C."/>
        </authorList>
    </citation>
    <scope>NUCLEOTIDE SEQUENCE</scope>
</reference>
<dbReference type="AlphaFoldDB" id="A0A813BS20"/>
<gene>
    <name evidence="2" type="ORF">SNEC2469_LOCUS31942</name>
</gene>
<sequence>MLFARCLGELPSESCKLSPGRSFRCRHGCGCSWARGGLERGPAAVPTALRLVSAGGLAAIASTARRRAALRHCRTACKGDATSDVRVVTYNVLSPTLCSARRFPHCNEQDLLESVRWPRLVEQLDAALAETTPTVFCLQEVDELWAGKLHAHFQRRGWHFAYAMTPLTYFPPIGVALAFPGDLELEELRMVRPAAQLKLAPPRSPSTRWQRFKDWILDHTVRNHTDEEGAAWTLAARKQNRLLAAKLKAKSGCSFVVATYHMPCLFDEPVQRQAKAIHAALLREALMLHFPEEQSLVLAGDFNTKPEDSELQVLTEGALSESDVAWPTALTDQGLDFAQWQAGSLQLRSAYAQQGGELEYTNYAWIEESPTPFRATLDYIFTASAVEVVHVHRPPLLPQGAPVFPTAEQPSDHVLLAADLSL</sequence>
<dbReference type="InterPro" id="IPR005135">
    <property type="entry name" value="Endo/exonuclease/phosphatase"/>
</dbReference>
<dbReference type="Proteomes" id="UP000601435">
    <property type="component" value="Unassembled WGS sequence"/>
</dbReference>
<accession>A0A813BS20</accession>
<protein>
    <recommendedName>
        <fullName evidence="1">Endonuclease/exonuclease/phosphatase domain-containing protein</fullName>
    </recommendedName>
</protein>
<dbReference type="PANTHER" id="PTHR12121">
    <property type="entry name" value="CARBON CATABOLITE REPRESSOR PROTEIN 4"/>
    <property type="match status" value="1"/>
</dbReference>
<dbReference type="SUPFAM" id="SSF56219">
    <property type="entry name" value="DNase I-like"/>
    <property type="match status" value="1"/>
</dbReference>
<evidence type="ECO:0000313" key="3">
    <source>
        <dbReference type="Proteomes" id="UP000601435"/>
    </source>
</evidence>
<dbReference type="Gene3D" id="3.60.10.10">
    <property type="entry name" value="Endonuclease/exonuclease/phosphatase"/>
    <property type="match status" value="1"/>
</dbReference>
<dbReference type="InterPro" id="IPR036691">
    <property type="entry name" value="Endo/exonu/phosph_ase_sf"/>
</dbReference>
<comment type="caution">
    <text evidence="2">The sequence shown here is derived from an EMBL/GenBank/DDBJ whole genome shotgun (WGS) entry which is preliminary data.</text>
</comment>
<organism evidence="2 3">
    <name type="scientific">Symbiodinium necroappetens</name>
    <dbReference type="NCBI Taxonomy" id="1628268"/>
    <lineage>
        <taxon>Eukaryota</taxon>
        <taxon>Sar</taxon>
        <taxon>Alveolata</taxon>
        <taxon>Dinophyceae</taxon>
        <taxon>Suessiales</taxon>
        <taxon>Symbiodiniaceae</taxon>
        <taxon>Symbiodinium</taxon>
    </lineage>
</organism>
<dbReference type="PANTHER" id="PTHR12121:SF101">
    <property type="entry name" value="ENDONUCLEASE_EXONUCLEASE_PHOSPHATASE DOMAIN-CONTAINING PROTEIN"/>
    <property type="match status" value="1"/>
</dbReference>
<feature type="domain" description="Endonuclease/exonuclease/phosphatase" evidence="1">
    <location>
        <begin position="88"/>
        <end position="413"/>
    </location>
</feature>
<name>A0A813BS20_9DINO</name>
<evidence type="ECO:0000313" key="2">
    <source>
        <dbReference type="EMBL" id="CAE7924092.1"/>
    </source>
</evidence>
<proteinExistence type="predicted"/>
<dbReference type="OrthoDB" id="2866996at2759"/>